<dbReference type="RefSeq" id="WP_009326489.1">
    <property type="nucleotide sequence ID" value="NZ_AEJC01000440.1"/>
</dbReference>
<protein>
    <submittedName>
        <fullName evidence="1">Uncharacterized protein</fullName>
    </submittedName>
</protein>
<dbReference type="Proteomes" id="UP000010411">
    <property type="component" value="Unassembled WGS sequence"/>
</dbReference>
<name>L1KS02_9ACTN</name>
<sequence length="57" mass="5834">MTTGFTKKRLAVRVTAALATAATALGIVAFGFTGGSTGTQADAPWACNRDGSVCYDY</sequence>
<evidence type="ECO:0000313" key="1">
    <source>
        <dbReference type="EMBL" id="EKX63309.1"/>
    </source>
</evidence>
<accession>L1KS02</accession>
<reference evidence="1 2" key="1">
    <citation type="submission" date="2012-11" db="EMBL/GenBank/DDBJ databases">
        <authorList>
            <person name="Huguet-Tapia J.C."/>
            <person name="Durkin A.S."/>
            <person name="Pettis G.S."/>
            <person name="Badger J.H."/>
        </authorList>
    </citation>
    <scope>NUCLEOTIDE SEQUENCE [LARGE SCALE GENOMIC DNA]</scope>
    <source>
        <strain evidence="1 2">91-03</strain>
    </source>
</reference>
<organism evidence="1 2">
    <name type="scientific">Streptomyces ipomoeae 91-03</name>
    <dbReference type="NCBI Taxonomy" id="698759"/>
    <lineage>
        <taxon>Bacteria</taxon>
        <taxon>Bacillati</taxon>
        <taxon>Actinomycetota</taxon>
        <taxon>Actinomycetes</taxon>
        <taxon>Kitasatosporales</taxon>
        <taxon>Streptomycetaceae</taxon>
        <taxon>Streptomyces</taxon>
    </lineage>
</organism>
<comment type="caution">
    <text evidence="1">The sequence shown here is derived from an EMBL/GenBank/DDBJ whole genome shotgun (WGS) entry which is preliminary data.</text>
</comment>
<evidence type="ECO:0000313" key="2">
    <source>
        <dbReference type="Proteomes" id="UP000010411"/>
    </source>
</evidence>
<keyword evidence="2" id="KW-1185">Reference proteome</keyword>
<proteinExistence type="predicted"/>
<dbReference type="EMBL" id="AEJC01000440">
    <property type="protein sequence ID" value="EKX63309.1"/>
    <property type="molecule type" value="Genomic_DNA"/>
</dbReference>
<gene>
    <name evidence="1" type="ORF">STRIP9103_05116</name>
</gene>
<dbReference type="PATRIC" id="fig|698759.3.peg.6040"/>
<dbReference type="AlphaFoldDB" id="L1KS02"/>